<accession>A0A519BPC1</accession>
<evidence type="ECO:0000256" key="2">
    <source>
        <dbReference type="ARBA" id="ARBA00022679"/>
    </source>
</evidence>
<protein>
    <recommendedName>
        <fullName evidence="6">Bifunctional demethylmenaquinone methyltransferase/2-methoxy-6-polyprenyl-1,4-benzoquinol methylase</fullName>
    </recommendedName>
</protein>
<name>A0A519BPC1_9DELT</name>
<keyword evidence="1" id="KW-0489">Methyltransferase</keyword>
<dbReference type="PROSITE" id="PS01183">
    <property type="entry name" value="UBIE_1"/>
    <property type="match status" value="1"/>
</dbReference>
<dbReference type="AlphaFoldDB" id="A0A519BPC1"/>
<dbReference type="EMBL" id="SGBB01000003">
    <property type="protein sequence ID" value="RZD19124.1"/>
    <property type="molecule type" value="Genomic_DNA"/>
</dbReference>
<evidence type="ECO:0000256" key="3">
    <source>
        <dbReference type="ARBA" id="ARBA00022691"/>
    </source>
</evidence>
<evidence type="ECO:0000256" key="1">
    <source>
        <dbReference type="ARBA" id="ARBA00022603"/>
    </source>
</evidence>
<gene>
    <name evidence="4" type="ORF">EVG15_03190</name>
</gene>
<dbReference type="GO" id="GO:0032259">
    <property type="term" value="P:methylation"/>
    <property type="evidence" value="ECO:0007669"/>
    <property type="project" value="UniProtKB-KW"/>
</dbReference>
<evidence type="ECO:0000313" key="5">
    <source>
        <dbReference type="Proteomes" id="UP000319296"/>
    </source>
</evidence>
<sequence length="73" mass="8645">MINMVKKNTYNEKYASFGNNDVPEKLKYELIENVFDKVAEHYDEMNNLISFGLHHRWKHFTVKMAQAKPGDLI</sequence>
<reference evidence="4 5" key="1">
    <citation type="journal article" date="2019" name="ISME J.">
        <title>Insights into ecological role of a new deltaproteobacterial order Candidatus Acidulodesulfobacterales by metagenomics and metatranscriptomics.</title>
        <authorList>
            <person name="Tan S."/>
            <person name="Liu J."/>
            <person name="Fang Y."/>
            <person name="Hedlund B.P."/>
            <person name="Lian Z.H."/>
            <person name="Huang L.Y."/>
            <person name="Li J.T."/>
            <person name="Huang L.N."/>
            <person name="Li W.J."/>
            <person name="Jiang H.C."/>
            <person name="Dong H.L."/>
            <person name="Shu W.S."/>
        </authorList>
    </citation>
    <scope>NUCLEOTIDE SEQUENCE [LARGE SCALE GENOMIC DNA]</scope>
    <source>
        <strain evidence="4">AP1</strain>
    </source>
</reference>
<organism evidence="4 5">
    <name type="scientific">Candidatus Acididesulfobacter diazotrophicus</name>
    <dbReference type="NCBI Taxonomy" id="2597226"/>
    <lineage>
        <taxon>Bacteria</taxon>
        <taxon>Deltaproteobacteria</taxon>
        <taxon>Candidatus Acidulodesulfobacterales</taxon>
        <taxon>Candidatus Acididesulfobacter</taxon>
    </lineage>
</organism>
<dbReference type="GO" id="GO:0008168">
    <property type="term" value="F:methyltransferase activity"/>
    <property type="evidence" value="ECO:0007669"/>
    <property type="project" value="UniProtKB-KW"/>
</dbReference>
<proteinExistence type="predicted"/>
<evidence type="ECO:0000313" key="4">
    <source>
        <dbReference type="EMBL" id="RZD19124.1"/>
    </source>
</evidence>
<dbReference type="Pfam" id="PF01209">
    <property type="entry name" value="Ubie_methyltran"/>
    <property type="match status" value="1"/>
</dbReference>
<comment type="caution">
    <text evidence="4">The sequence shown here is derived from an EMBL/GenBank/DDBJ whole genome shotgun (WGS) entry which is preliminary data.</text>
</comment>
<keyword evidence="3" id="KW-0949">S-adenosyl-L-methionine</keyword>
<dbReference type="Proteomes" id="UP000319296">
    <property type="component" value="Unassembled WGS sequence"/>
</dbReference>
<evidence type="ECO:0008006" key="6">
    <source>
        <dbReference type="Google" id="ProtNLM"/>
    </source>
</evidence>
<dbReference type="InterPro" id="IPR023576">
    <property type="entry name" value="UbiE/COQ5_MeTrFase_CS"/>
</dbReference>
<keyword evidence="2" id="KW-0808">Transferase</keyword>